<dbReference type="PANTHER" id="PTHR10339">
    <property type="entry name" value="ADP-RIBOSYLTRANSFERASE"/>
    <property type="match status" value="1"/>
</dbReference>
<dbReference type="FunFam" id="3.90.176.10:FF:000001">
    <property type="entry name" value="NAD(P)(+)--arginine ADP-ribosyltransferase"/>
    <property type="match status" value="1"/>
</dbReference>
<keyword evidence="11" id="KW-1185">Reference proteome</keyword>
<keyword evidence="3 10" id="KW-0808">Transferase</keyword>
<name>A0A6P7XJM2_9AMPH</name>
<dbReference type="GO" id="GO:0003950">
    <property type="term" value="F:NAD+ poly-ADP-ribosyltransferase activity"/>
    <property type="evidence" value="ECO:0007669"/>
    <property type="project" value="TreeGrafter"/>
</dbReference>
<dbReference type="GO" id="GO:0106274">
    <property type="term" value="F:NAD+-protein-arginine ADP-ribosyltransferase activity"/>
    <property type="evidence" value="ECO:0007669"/>
    <property type="project" value="UniProtKB-EC"/>
</dbReference>
<feature type="signal peptide" evidence="10">
    <location>
        <begin position="1"/>
        <end position="25"/>
    </location>
</feature>
<evidence type="ECO:0000256" key="2">
    <source>
        <dbReference type="ARBA" id="ARBA00022676"/>
    </source>
</evidence>
<dbReference type="InterPro" id="IPR000768">
    <property type="entry name" value="ART"/>
</dbReference>
<keyword evidence="8" id="KW-1015">Disulfide bond</keyword>
<evidence type="ECO:0000313" key="12">
    <source>
        <dbReference type="RefSeq" id="XP_030055682.1"/>
    </source>
</evidence>
<dbReference type="OrthoDB" id="423533at2759"/>
<evidence type="ECO:0000313" key="11">
    <source>
        <dbReference type="Proteomes" id="UP000515156"/>
    </source>
</evidence>
<feature type="chain" id="PRO_5028516041" description="NAD(P)(+)--arginine ADP-ribosyltransferase" evidence="10">
    <location>
        <begin position="26"/>
        <end position="314"/>
    </location>
</feature>
<dbReference type="Pfam" id="PF01129">
    <property type="entry name" value="ART"/>
    <property type="match status" value="1"/>
</dbReference>
<evidence type="ECO:0000256" key="1">
    <source>
        <dbReference type="ARBA" id="ARBA00009558"/>
    </source>
</evidence>
<dbReference type="GeneID" id="115468258"/>
<evidence type="ECO:0000256" key="6">
    <source>
        <dbReference type="ARBA" id="ARBA00022857"/>
    </source>
</evidence>
<dbReference type="AlphaFoldDB" id="A0A6P7XJM2"/>
<keyword evidence="5 10" id="KW-0732">Signal</keyword>
<keyword evidence="2 10" id="KW-0328">Glycosyltransferase</keyword>
<sequence length="314" mass="35898">MGAPHALILNLLSIVMLMEVPQTRSYNIQKRDIFSPRDSTLDIALTSFDDQYVGCTDVMEAELAWLNQTEYTTNRDYAEAWEAARSNWEGRKKNVPLPRGFKDEHAIAILAYTTNGPLHKVFNEAVREAGRSRGYYLKNFKFKTLHFLLTKALQILDKETTPKCHRVYRGIRGIRFKSEEKKAIRFGQFASSSLSNANAQQFGNDTLFNIETCYGVNIKNFSFFPLEQEVLIPPFEMFKVTNFTKVQDKTVINLHSWNTSSNYNCEFAKEKKCKSAKCHFQSAATSVQSLASVLPLLSACWVMIDALEISYLLH</sequence>
<accession>A0A6P7XJM2</accession>
<dbReference type="InParanoid" id="A0A6P7XJM2"/>
<dbReference type="PRINTS" id="PR00970">
    <property type="entry name" value="RIBTRNSFRASE"/>
</dbReference>
<protein>
    <recommendedName>
        <fullName evidence="10">NAD(P)(+)--arginine ADP-ribosyltransferase</fullName>
        <ecNumber evidence="10">2.4.2.31</ecNumber>
    </recommendedName>
    <alternativeName>
        <fullName evidence="10">Mono(ADP-ribosyl)transferase</fullName>
    </alternativeName>
</protein>
<dbReference type="GO" id="GO:0016779">
    <property type="term" value="F:nucleotidyltransferase activity"/>
    <property type="evidence" value="ECO:0007669"/>
    <property type="project" value="UniProtKB-KW"/>
</dbReference>
<dbReference type="PROSITE" id="PS01291">
    <property type="entry name" value="ART"/>
    <property type="match status" value="1"/>
</dbReference>
<evidence type="ECO:0000256" key="5">
    <source>
        <dbReference type="ARBA" id="ARBA00022729"/>
    </source>
</evidence>
<dbReference type="Gene3D" id="3.90.176.10">
    <property type="entry name" value="Toxin ADP-ribosyltransferase, Chain A, domain 1"/>
    <property type="match status" value="1"/>
</dbReference>
<keyword evidence="7 10" id="KW-0520">NAD</keyword>
<dbReference type="EC" id="2.4.2.31" evidence="10"/>
<dbReference type="Proteomes" id="UP000515156">
    <property type="component" value="Chromosome 4"/>
</dbReference>
<evidence type="ECO:0000256" key="7">
    <source>
        <dbReference type="ARBA" id="ARBA00023027"/>
    </source>
</evidence>
<dbReference type="PROSITE" id="PS51996">
    <property type="entry name" value="TR_MART"/>
    <property type="match status" value="1"/>
</dbReference>
<evidence type="ECO:0000256" key="3">
    <source>
        <dbReference type="ARBA" id="ARBA00022679"/>
    </source>
</evidence>
<evidence type="ECO:0000256" key="8">
    <source>
        <dbReference type="ARBA" id="ARBA00023157"/>
    </source>
</evidence>
<proteinExistence type="inferred from homology"/>
<dbReference type="CTD" id="417"/>
<keyword evidence="6 10" id="KW-0521">NADP</keyword>
<dbReference type="SUPFAM" id="SSF56399">
    <property type="entry name" value="ADP-ribosylation"/>
    <property type="match status" value="1"/>
</dbReference>
<gene>
    <name evidence="12" type="primary">ART1</name>
</gene>
<evidence type="ECO:0000256" key="4">
    <source>
        <dbReference type="ARBA" id="ARBA00022695"/>
    </source>
</evidence>
<dbReference type="InterPro" id="IPR050999">
    <property type="entry name" value="ADP-ribosyltransferase_ARG"/>
</dbReference>
<evidence type="ECO:0000256" key="9">
    <source>
        <dbReference type="ARBA" id="ARBA00047597"/>
    </source>
</evidence>
<keyword evidence="4" id="KW-0548">Nucleotidyltransferase</keyword>
<evidence type="ECO:0000256" key="10">
    <source>
        <dbReference type="RuleBase" id="RU361228"/>
    </source>
</evidence>
<organism evidence="11 12">
    <name type="scientific">Microcaecilia unicolor</name>
    <dbReference type="NCBI Taxonomy" id="1415580"/>
    <lineage>
        <taxon>Eukaryota</taxon>
        <taxon>Metazoa</taxon>
        <taxon>Chordata</taxon>
        <taxon>Craniata</taxon>
        <taxon>Vertebrata</taxon>
        <taxon>Euteleostomi</taxon>
        <taxon>Amphibia</taxon>
        <taxon>Gymnophiona</taxon>
        <taxon>Siphonopidae</taxon>
        <taxon>Microcaecilia</taxon>
    </lineage>
</organism>
<dbReference type="RefSeq" id="XP_030055682.1">
    <property type="nucleotide sequence ID" value="XM_030199822.1"/>
</dbReference>
<comment type="similarity">
    <text evidence="1 10">Belongs to the Arg-specific ADP-ribosyltransferase family.</text>
</comment>
<dbReference type="PANTHER" id="PTHR10339:SF19">
    <property type="entry name" value="GPI-LINKED NAD(P)(+)--ARGININE ADP-RIBOSYLTRANSFERASE 1"/>
    <property type="match status" value="1"/>
</dbReference>
<reference evidence="12" key="1">
    <citation type="submission" date="2025-08" db="UniProtKB">
        <authorList>
            <consortium name="RefSeq"/>
        </authorList>
    </citation>
    <scope>IDENTIFICATION</scope>
</reference>
<dbReference type="KEGG" id="muo:115468258"/>
<comment type="catalytic activity">
    <reaction evidence="9 10">
        <text>L-arginyl-[protein] + NAD(+) = N(omega)-(ADP-D-ribosyl)-L-arginyl-[protein] + nicotinamide + H(+)</text>
        <dbReference type="Rhea" id="RHEA:19149"/>
        <dbReference type="Rhea" id="RHEA-COMP:10532"/>
        <dbReference type="Rhea" id="RHEA-COMP:15087"/>
        <dbReference type="ChEBI" id="CHEBI:15378"/>
        <dbReference type="ChEBI" id="CHEBI:17154"/>
        <dbReference type="ChEBI" id="CHEBI:29965"/>
        <dbReference type="ChEBI" id="CHEBI:57540"/>
        <dbReference type="ChEBI" id="CHEBI:142554"/>
        <dbReference type="EC" id="2.4.2.31"/>
    </reaction>
</comment>
<dbReference type="FunCoup" id="A0A6P7XJM2">
    <property type="interactions" value="478"/>
</dbReference>